<dbReference type="Proteomes" id="UP001623330">
    <property type="component" value="Unassembled WGS sequence"/>
</dbReference>
<dbReference type="SUPFAM" id="SSF50978">
    <property type="entry name" value="WD40 repeat-like"/>
    <property type="match status" value="1"/>
</dbReference>
<evidence type="ECO:0000256" key="3">
    <source>
        <dbReference type="ARBA" id="ARBA00022763"/>
    </source>
</evidence>
<evidence type="ECO:0000313" key="7">
    <source>
        <dbReference type="Proteomes" id="UP001623330"/>
    </source>
</evidence>
<dbReference type="InterPro" id="IPR019775">
    <property type="entry name" value="WD40_repeat_CS"/>
</dbReference>
<dbReference type="InterPro" id="IPR036322">
    <property type="entry name" value="WD40_repeat_dom_sf"/>
</dbReference>
<feature type="repeat" description="WD" evidence="5">
    <location>
        <begin position="54"/>
        <end position="72"/>
    </location>
</feature>
<dbReference type="Pfam" id="PF00400">
    <property type="entry name" value="WD40"/>
    <property type="match status" value="4"/>
</dbReference>
<evidence type="ECO:0000313" key="6">
    <source>
        <dbReference type="EMBL" id="KAL3233778.1"/>
    </source>
</evidence>
<dbReference type="EMBL" id="JBEVYD010000004">
    <property type="protein sequence ID" value="KAL3233778.1"/>
    <property type="molecule type" value="Genomic_DNA"/>
</dbReference>
<evidence type="ECO:0000256" key="1">
    <source>
        <dbReference type="ARBA" id="ARBA00022574"/>
    </source>
</evidence>
<dbReference type="PANTHER" id="PTHR46202:SF1">
    <property type="entry name" value="DNA EXCISION REPAIR PROTEIN ERCC-8"/>
    <property type="match status" value="1"/>
</dbReference>
<dbReference type="InterPro" id="IPR015943">
    <property type="entry name" value="WD40/YVTN_repeat-like_dom_sf"/>
</dbReference>
<evidence type="ECO:0000256" key="5">
    <source>
        <dbReference type="PROSITE-ProRule" id="PRU00221"/>
    </source>
</evidence>
<organism evidence="6 7">
    <name type="scientific">Nakaseomyces bracarensis</name>
    <dbReference type="NCBI Taxonomy" id="273131"/>
    <lineage>
        <taxon>Eukaryota</taxon>
        <taxon>Fungi</taxon>
        <taxon>Dikarya</taxon>
        <taxon>Ascomycota</taxon>
        <taxon>Saccharomycotina</taxon>
        <taxon>Saccharomycetes</taxon>
        <taxon>Saccharomycetales</taxon>
        <taxon>Saccharomycetaceae</taxon>
        <taxon>Nakaseomyces</taxon>
    </lineage>
</organism>
<dbReference type="InterPro" id="IPR020472">
    <property type="entry name" value="WD40_PAC1"/>
</dbReference>
<gene>
    <name evidence="6" type="ORF">RNJ44_03818</name>
</gene>
<keyword evidence="2" id="KW-0677">Repeat</keyword>
<dbReference type="Gene3D" id="2.130.10.10">
    <property type="entry name" value="YVTN repeat-like/Quinoprotein amine dehydrogenase"/>
    <property type="match status" value="1"/>
</dbReference>
<dbReference type="SMART" id="SM00320">
    <property type="entry name" value="WD40"/>
    <property type="match status" value="4"/>
</dbReference>
<keyword evidence="3" id="KW-0227">DNA damage</keyword>
<evidence type="ECO:0000256" key="4">
    <source>
        <dbReference type="ARBA" id="ARBA00023204"/>
    </source>
</evidence>
<dbReference type="PROSITE" id="PS50294">
    <property type="entry name" value="WD_REPEATS_REGION"/>
    <property type="match status" value="1"/>
</dbReference>
<feature type="repeat" description="WD" evidence="5">
    <location>
        <begin position="155"/>
        <end position="197"/>
    </location>
</feature>
<dbReference type="PROSITE" id="PS00678">
    <property type="entry name" value="WD_REPEATS_1"/>
    <property type="match status" value="1"/>
</dbReference>
<evidence type="ECO:0000256" key="2">
    <source>
        <dbReference type="ARBA" id="ARBA00022737"/>
    </source>
</evidence>
<keyword evidence="1 5" id="KW-0853">WD repeat</keyword>
<keyword evidence="4" id="KW-0234">DNA repair</keyword>
<dbReference type="InterPro" id="IPR042238">
    <property type="entry name" value="Rad28/ERCC8/Ckn1/ATCSA-1"/>
</dbReference>
<sequence length="481" mass="53993">MNKLAFERLFENHASTINDSITNDSLRVYSHAPNRHSTATSAGVSALKCDTTIGNLLLSGSYDGSVALWDLDGKLAHNGLVNRRSQYVTRKLNDDNTTKLEDARYVKGKRHREDDKDVKFYHSFETRSYKYKMYRKSNHGTAMAQPTPLNTTARNEAHNFGVTSLCWYGPDNGIFFTGSNDNFVKVWDTATFESVKSYNLGYRVNGIDNNKATQTQVAVVTDDYYPRIIDMKMASSDQSLQLGSKSPMRDPVLCCQFHPRNGYILATGDAAGSCKIWDIRMVGAPLFDLVPCGSAAASGRAHLKSCNGLTWNQDGNELVTIGTDGRIRLWTPFQLNLETIEPESVPETEVNAQVGEGGEDEALNLTNNGCRTLGGSTIDPLRNKEQNKYRTSQRLEWFDKYLLVSTDYGEIQIFETDSGKYLDKFHYDYENDLQHTKSKLVKTIKRNKKLFGGMCLQRSLNNGIGLRLFLGTNDGYIVEMT</sequence>
<dbReference type="PRINTS" id="PR00320">
    <property type="entry name" value="GPROTEINBRPT"/>
</dbReference>
<reference evidence="6 7" key="1">
    <citation type="submission" date="2024-05" db="EMBL/GenBank/DDBJ databases">
        <title>Long read based assembly of the Candida bracarensis genome reveals expanded adhesin content.</title>
        <authorList>
            <person name="Marcet-Houben M."/>
            <person name="Ksiezopolska E."/>
            <person name="Gabaldon T."/>
        </authorList>
    </citation>
    <scope>NUCLEOTIDE SEQUENCE [LARGE SCALE GENOMIC DNA]</scope>
    <source>
        <strain evidence="6 7">CBM6</strain>
    </source>
</reference>
<keyword evidence="7" id="KW-1185">Reference proteome</keyword>
<accession>A0ABR4NY07</accession>
<comment type="caution">
    <text evidence="6">The sequence shown here is derived from an EMBL/GenBank/DDBJ whole genome shotgun (WGS) entry which is preliminary data.</text>
</comment>
<name>A0ABR4NY07_9SACH</name>
<dbReference type="InterPro" id="IPR001680">
    <property type="entry name" value="WD40_rpt"/>
</dbReference>
<proteinExistence type="predicted"/>
<feature type="repeat" description="WD" evidence="5">
    <location>
        <begin position="299"/>
        <end position="330"/>
    </location>
</feature>
<dbReference type="PANTHER" id="PTHR46202">
    <property type="entry name" value="DNA EXCISION REPAIR PROTEIN ERCC-8"/>
    <property type="match status" value="1"/>
</dbReference>
<protein>
    <submittedName>
        <fullName evidence="6">Radiation-sensitive protein 28</fullName>
    </submittedName>
</protein>
<dbReference type="PROSITE" id="PS50082">
    <property type="entry name" value="WD_REPEATS_2"/>
    <property type="match status" value="3"/>
</dbReference>